<protein>
    <submittedName>
        <fullName evidence="1">Uncharacterized protein</fullName>
    </submittedName>
</protein>
<reference evidence="1" key="1">
    <citation type="submission" date="2021-01" db="EMBL/GenBank/DDBJ databases">
        <title>Genomic Encyclopedia of Type Strains, Phase IV (KMG-IV): sequencing the most valuable type-strain genomes for metagenomic binning, comparative biology and taxonomic classification.</title>
        <authorList>
            <person name="Goeker M."/>
        </authorList>
    </citation>
    <scope>NUCLEOTIDE SEQUENCE</scope>
    <source>
        <strain evidence="1">DSM 21943</strain>
    </source>
</reference>
<proteinExistence type="predicted"/>
<dbReference type="EMBL" id="JAFBCV010000001">
    <property type="protein sequence ID" value="MBM7837341.1"/>
    <property type="molecule type" value="Genomic_DNA"/>
</dbReference>
<name>A0ABS2SQM2_9BACI</name>
<sequence>MTLPALSQWNAFMLETLLAKGMTEEKLLLHVENHDAEALNSFDQTFDYSDLIEATTEDPSLIKSAIESGYQVKFMSTFGIKRLLLLKYGIEDGADYTMGEARFDGLHLSEAQLHEFGAMLSPNWKLFSEKKQDNYGVTIVHATEVN</sequence>
<dbReference type="RefSeq" id="WP_204464265.1">
    <property type="nucleotide sequence ID" value="NZ_JAFBCV010000001.1"/>
</dbReference>
<dbReference type="Proteomes" id="UP001179280">
    <property type="component" value="Unassembled WGS sequence"/>
</dbReference>
<comment type="caution">
    <text evidence="1">The sequence shown here is derived from an EMBL/GenBank/DDBJ whole genome shotgun (WGS) entry which is preliminary data.</text>
</comment>
<gene>
    <name evidence="1" type="ORF">JOC54_000572</name>
</gene>
<evidence type="ECO:0000313" key="2">
    <source>
        <dbReference type="Proteomes" id="UP001179280"/>
    </source>
</evidence>
<keyword evidence="2" id="KW-1185">Reference proteome</keyword>
<organism evidence="1 2">
    <name type="scientific">Shouchella xiaoxiensis</name>
    <dbReference type="NCBI Taxonomy" id="766895"/>
    <lineage>
        <taxon>Bacteria</taxon>
        <taxon>Bacillati</taxon>
        <taxon>Bacillota</taxon>
        <taxon>Bacilli</taxon>
        <taxon>Bacillales</taxon>
        <taxon>Bacillaceae</taxon>
        <taxon>Shouchella</taxon>
    </lineage>
</organism>
<evidence type="ECO:0000313" key="1">
    <source>
        <dbReference type="EMBL" id="MBM7837341.1"/>
    </source>
</evidence>
<accession>A0ABS2SQM2</accession>